<keyword evidence="1" id="KW-0808">Transferase</keyword>
<dbReference type="CDD" id="cd01647">
    <property type="entry name" value="RT_LTR"/>
    <property type="match status" value="1"/>
</dbReference>
<dbReference type="CDD" id="cd09272">
    <property type="entry name" value="RNase_HI_RT_Ty1"/>
    <property type="match status" value="1"/>
</dbReference>
<feature type="domain" description="Integrase catalytic" evidence="11">
    <location>
        <begin position="1434"/>
        <end position="1594"/>
    </location>
</feature>
<dbReference type="Pfam" id="PF13976">
    <property type="entry name" value="gag_pre-integrs"/>
    <property type="match status" value="1"/>
</dbReference>
<keyword evidence="9" id="KW-1133">Transmembrane helix</keyword>
<dbReference type="GO" id="GO:0004190">
    <property type="term" value="F:aspartic-type endopeptidase activity"/>
    <property type="evidence" value="ECO:0007669"/>
    <property type="project" value="UniProtKB-KW"/>
</dbReference>
<dbReference type="PROSITE" id="PS50013">
    <property type="entry name" value="CHROMO_2"/>
    <property type="match status" value="1"/>
</dbReference>
<dbReference type="PANTHER" id="PTHR37984">
    <property type="entry name" value="PROTEIN CBG26694"/>
    <property type="match status" value="1"/>
</dbReference>
<evidence type="ECO:0000256" key="3">
    <source>
        <dbReference type="ARBA" id="ARBA00022722"/>
    </source>
</evidence>
<dbReference type="GO" id="GO:0003676">
    <property type="term" value="F:nucleic acid binding"/>
    <property type="evidence" value="ECO:0007669"/>
    <property type="project" value="InterPro"/>
</dbReference>
<dbReference type="GO" id="GO:0015074">
    <property type="term" value="P:DNA integration"/>
    <property type="evidence" value="ECO:0007669"/>
    <property type="project" value="InterPro"/>
</dbReference>
<dbReference type="GO" id="GO:0004519">
    <property type="term" value="F:endonuclease activity"/>
    <property type="evidence" value="ECO:0007669"/>
    <property type="project" value="UniProtKB-KW"/>
</dbReference>
<dbReference type="GO" id="GO:0003964">
    <property type="term" value="F:RNA-directed DNA polymerase activity"/>
    <property type="evidence" value="ECO:0007669"/>
    <property type="project" value="UniProtKB-KW"/>
</dbReference>
<dbReference type="Pfam" id="PF22936">
    <property type="entry name" value="Pol_BBD"/>
    <property type="match status" value="1"/>
</dbReference>
<sequence>MITSEKLVGSENYLSWSASVELWFMGQGYEDHLVTQEADIPEAYKTCFKFWTQAKGLYTNDIQRLYKVASAIVHLSQQDLDLSTYIGQIASLKEFLTVMPLTPDVGAQQTQLDKFFMVLTLIGLRPDLEPIRDQILGSSSVPSLDDVFARLLRISSTQTLPSDSTSDSSVLVSQTTSRGGRSGTRGRGQRPHCTYCNKLGHTRDRCYQLHGRPPRTAHMAQSSDSPLPQPPSSSASQTSQASIASVAQPGNASACLTHTSSLGPWILDSGASDHLSGNKDLFSSITTTSLPTVTLANGSQTVAKGIGLALPLPSLPLTSVLYTPECPFNLISISKITRTLNCSITFSDKFVTLQDRSTGKTIGIGRESQGLYHLTSDSSPAVCISTDAPLLIHNRLGHPSLSKFQKMVPRFSTLSSLPCESCQLGKHTRVSFPKRLNNRAKSPFELVHTDVWGPCRTASTLGFQYFVTFIDDYSRSHLLRLCLIMGFFISLLVLILLNKMGFLTPFFPDQPLYFLPPRVFGCTCFVHILTPGQDKLSAKAMKCLFLGYSRLQKGYRCYSLETHRYFISADVTFFEDSPFFSTTSESLPVSEVYHRRPRVVAPLPFPEAPADSLPIPSASPRLCLLLMTYPLLFGKSTHEALSHPGWRQAMVDEMAALHSNGTWDLVVLPSGKSTVGCRWVYAVKVGPDGQVDRLKARLVAKGYTQVYGSDYGDTFPCCQDCFCPLASLHGCYVFLASLSGESGLVCRLRRSLYGLKQSPRAWFSRFSSVVQEFGMLRSTADHSVFYHHNSLGQCIYLVVYVDDIVITGSDQDGIQKLKQHLFTHFQTKDLGKLKYFLGIEIAQSSSDRGAFRRPGRYRRLVGKLNYLTITRPDISFPVSVVSQFLQSPCDSHWDAVIRILRYIKSTPGQGVLYENRGHTQLLVTQMQIGLAHPQIDVPLQELRFGKDEQMKLICDNQAALHIASNPVFHERTKHIEVDCHFIREKIASGCVATSFVNSNDQLADIFTKSLRGPRIKYICNKLGAYDFLHLFKDRSEEWVSSNMVSMSGWSCLFGLSNAPSTFMRFMNQVLQPFIGKFLVVYFDDILIYSKTEEDHVFHLRQVMRILRQEKLYINLKKYSFMTSAIMFLGFVVSAKGLEVDPDKVKAIVEWPIPSTLQELRTTKAFEEIKERLTKAPVLQLPNFSKVFEVACNASNVGIGSVLSQEGHPIAFFSKKLNEAKQKYSIYDKEFYIVVQTLCYWRHYLLPHESVLYSDHEPLKYVNSQKKLNHCHGKWASFLQEYSFVIRHKSGVENKAANALSQVVYILSSMAIQVVGFDLLKRDYNSCKDFSIIYYALAAGTAGAYPNFSLHDGYLFKGTRLCLPDTSLREQVIWELHSRGVAGHFGRDKTIAMTEDHFYWPSLKRDVTKNVSKCRTCQPSKGRKKNTGLYMPLPVPHEPWQELSIDFVLGLPKTFRRHDSIFVMVDRFSKMVHFIPCSKTLDAVHVAKLFFKEIVRLHGLPKTIVSDQDAKFMSYFWRSLWKMLNTKLKFSSAFHPQTEGQTEVVNRSLGDLLRCLVGEHVSNWDQILPMAEFAYNSSVNRSTGHSPFEIVTGLLPRKPIDLVPLPMEARPSVEADAFSKHILDLHKDVQRKIALSNENYKAQADLKRKVADFKERDMVMVWIRPERYPKDVITNGGPNARLSPAPRLKAKIEDVIDHQIVSTRGGGYQKYLVKWRGRPLSDCT</sequence>
<evidence type="ECO:0000256" key="7">
    <source>
        <dbReference type="ARBA" id="ARBA00022918"/>
    </source>
</evidence>
<proteinExistence type="predicted"/>
<dbReference type="Gene3D" id="3.30.420.10">
    <property type="entry name" value="Ribonuclease H-like superfamily/Ribonuclease H"/>
    <property type="match status" value="2"/>
</dbReference>
<evidence type="ECO:0000256" key="5">
    <source>
        <dbReference type="ARBA" id="ARBA00022759"/>
    </source>
</evidence>
<evidence type="ECO:0000256" key="8">
    <source>
        <dbReference type="SAM" id="MobiDB-lite"/>
    </source>
</evidence>
<dbReference type="InterPro" id="IPR012337">
    <property type="entry name" value="RNaseH-like_sf"/>
</dbReference>
<evidence type="ECO:0000256" key="4">
    <source>
        <dbReference type="ARBA" id="ARBA00022750"/>
    </source>
</evidence>
<evidence type="ECO:0000256" key="9">
    <source>
        <dbReference type="SAM" id="Phobius"/>
    </source>
</evidence>
<feature type="region of interest" description="Disordered" evidence="8">
    <location>
        <begin position="207"/>
        <end position="243"/>
    </location>
</feature>
<dbReference type="InterPro" id="IPR041588">
    <property type="entry name" value="Integrase_H2C2"/>
</dbReference>
<evidence type="ECO:0000256" key="6">
    <source>
        <dbReference type="ARBA" id="ARBA00022801"/>
    </source>
</evidence>
<feature type="compositionally biased region" description="Low complexity" evidence="8">
    <location>
        <begin position="220"/>
        <end position="243"/>
    </location>
</feature>
<dbReference type="FunFam" id="1.10.340.70:FF:000001">
    <property type="entry name" value="Retrovirus-related Pol polyprotein from transposon gypsy-like Protein"/>
    <property type="match status" value="1"/>
</dbReference>
<dbReference type="SUPFAM" id="SSF56672">
    <property type="entry name" value="DNA/RNA polymerases"/>
    <property type="match status" value="2"/>
</dbReference>
<keyword evidence="4" id="KW-0064">Aspartyl protease</keyword>
<dbReference type="Gene3D" id="3.30.70.270">
    <property type="match status" value="1"/>
</dbReference>
<dbReference type="SUPFAM" id="SSF54160">
    <property type="entry name" value="Chromo domain-like"/>
    <property type="match status" value="1"/>
</dbReference>
<reference evidence="12 13" key="1">
    <citation type="journal article" date="2018" name="PLoS Genet.">
        <title>Population sequencing reveals clonal diversity and ancestral inbreeding in the grapevine cultivar Chardonnay.</title>
        <authorList>
            <person name="Roach M.J."/>
            <person name="Johnson D.L."/>
            <person name="Bohlmann J."/>
            <person name="van Vuuren H.J."/>
            <person name="Jones S.J."/>
            <person name="Pretorius I.S."/>
            <person name="Schmidt S.A."/>
            <person name="Borneman A.R."/>
        </authorList>
    </citation>
    <scope>NUCLEOTIDE SEQUENCE [LARGE SCALE GENOMIC DNA]</scope>
    <source>
        <strain evidence="13">cv. Chardonnay</strain>
        <tissue evidence="12">Leaf</tissue>
    </source>
</reference>
<dbReference type="PANTHER" id="PTHR37984:SF5">
    <property type="entry name" value="PROTEIN NYNRIN-LIKE"/>
    <property type="match status" value="1"/>
</dbReference>
<dbReference type="InterPro" id="IPR043128">
    <property type="entry name" value="Rev_trsase/Diguanyl_cyclase"/>
</dbReference>
<evidence type="ECO:0000259" key="11">
    <source>
        <dbReference type="PROSITE" id="PS50994"/>
    </source>
</evidence>
<feature type="domain" description="Chromo" evidence="10">
    <location>
        <begin position="1689"/>
        <end position="1723"/>
    </location>
</feature>
<evidence type="ECO:0000313" key="13">
    <source>
        <dbReference type="Proteomes" id="UP000288805"/>
    </source>
</evidence>
<keyword evidence="3" id="KW-0540">Nuclease</keyword>
<dbReference type="Pfam" id="PF07727">
    <property type="entry name" value="RVT_2"/>
    <property type="match status" value="2"/>
</dbReference>
<dbReference type="EMBL" id="QGNW01000031">
    <property type="protein sequence ID" value="RVX11311.1"/>
    <property type="molecule type" value="Genomic_DNA"/>
</dbReference>
<dbReference type="FunFam" id="3.30.70.270:FF:000003">
    <property type="entry name" value="Transposon Ty3-G Gag-Pol polyprotein"/>
    <property type="match status" value="1"/>
</dbReference>
<protein>
    <submittedName>
        <fullName evidence="12">Transposon Tf2-12 polyprotein</fullName>
    </submittedName>
</protein>
<dbReference type="PROSITE" id="PS50994">
    <property type="entry name" value="INTEGRASE"/>
    <property type="match status" value="1"/>
</dbReference>
<dbReference type="Pfam" id="PF17921">
    <property type="entry name" value="Integrase_H2C2"/>
    <property type="match status" value="1"/>
</dbReference>
<dbReference type="Pfam" id="PF17917">
    <property type="entry name" value="RT_RNaseH"/>
    <property type="match status" value="1"/>
</dbReference>
<evidence type="ECO:0000256" key="1">
    <source>
        <dbReference type="ARBA" id="ARBA00022679"/>
    </source>
</evidence>
<feature type="region of interest" description="Disordered" evidence="8">
    <location>
        <begin position="159"/>
        <end position="192"/>
    </location>
</feature>
<evidence type="ECO:0000256" key="2">
    <source>
        <dbReference type="ARBA" id="ARBA00022695"/>
    </source>
</evidence>
<keyword evidence="4" id="KW-0645">Protease</keyword>
<dbReference type="InterPro" id="IPR016197">
    <property type="entry name" value="Chromo-like_dom_sf"/>
</dbReference>
<dbReference type="InterPro" id="IPR050951">
    <property type="entry name" value="Retrovirus_Pol_polyprotein"/>
</dbReference>
<dbReference type="InterPro" id="IPR000953">
    <property type="entry name" value="Chromo/chromo_shadow_dom"/>
</dbReference>
<dbReference type="Proteomes" id="UP000288805">
    <property type="component" value="Unassembled WGS sequence"/>
</dbReference>
<dbReference type="SUPFAM" id="SSF53098">
    <property type="entry name" value="Ribonuclease H-like"/>
    <property type="match status" value="1"/>
</dbReference>
<dbReference type="InterPro" id="IPR041373">
    <property type="entry name" value="RT_RNaseH"/>
</dbReference>
<evidence type="ECO:0000313" key="12">
    <source>
        <dbReference type="EMBL" id="RVX11311.1"/>
    </source>
</evidence>
<dbReference type="InterPro" id="IPR036397">
    <property type="entry name" value="RNaseH_sf"/>
</dbReference>
<dbReference type="Gene3D" id="1.10.340.70">
    <property type="match status" value="1"/>
</dbReference>
<dbReference type="InterPro" id="IPR054722">
    <property type="entry name" value="PolX-like_BBD"/>
</dbReference>
<dbReference type="FunFam" id="3.30.420.10:FF:000032">
    <property type="entry name" value="Retrovirus-related Pol polyprotein from transposon 297-like Protein"/>
    <property type="match status" value="1"/>
</dbReference>
<name>A0A438JQT8_VITVI</name>
<gene>
    <name evidence="12" type="primary">Tf2-12_109</name>
    <name evidence="12" type="ORF">CK203_019752</name>
</gene>
<dbReference type="Pfam" id="PF00078">
    <property type="entry name" value="RVT_1"/>
    <property type="match status" value="1"/>
</dbReference>
<keyword evidence="7" id="KW-0695">RNA-directed DNA polymerase</keyword>
<accession>A0A438JQT8</accession>
<keyword evidence="5" id="KW-0255">Endonuclease</keyword>
<comment type="caution">
    <text evidence="12">The sequence shown here is derived from an EMBL/GenBank/DDBJ whole genome shotgun (WGS) entry which is preliminary data.</text>
</comment>
<evidence type="ECO:0000259" key="10">
    <source>
        <dbReference type="PROSITE" id="PS50013"/>
    </source>
</evidence>
<dbReference type="CDD" id="cd09274">
    <property type="entry name" value="RNase_HI_RT_Ty3"/>
    <property type="match status" value="1"/>
</dbReference>
<dbReference type="Pfam" id="PF00665">
    <property type="entry name" value="rve"/>
    <property type="match status" value="1"/>
</dbReference>
<feature type="transmembrane region" description="Helical" evidence="9">
    <location>
        <begin position="478"/>
        <end position="497"/>
    </location>
</feature>
<dbReference type="InterPro" id="IPR025724">
    <property type="entry name" value="GAG-pre-integrase_dom"/>
</dbReference>
<dbReference type="InterPro" id="IPR043502">
    <property type="entry name" value="DNA/RNA_pol_sf"/>
</dbReference>
<dbReference type="InterPro" id="IPR013103">
    <property type="entry name" value="RVT_2"/>
</dbReference>
<dbReference type="InterPro" id="IPR000477">
    <property type="entry name" value="RT_dom"/>
</dbReference>
<keyword evidence="9" id="KW-0472">Membrane</keyword>
<dbReference type="InterPro" id="IPR057670">
    <property type="entry name" value="SH3_retrovirus"/>
</dbReference>
<feature type="compositionally biased region" description="Low complexity" evidence="8">
    <location>
        <begin position="159"/>
        <end position="179"/>
    </location>
</feature>
<dbReference type="InterPro" id="IPR001584">
    <property type="entry name" value="Integrase_cat-core"/>
</dbReference>
<organism evidence="12 13">
    <name type="scientific">Vitis vinifera</name>
    <name type="common">Grape</name>
    <dbReference type="NCBI Taxonomy" id="29760"/>
    <lineage>
        <taxon>Eukaryota</taxon>
        <taxon>Viridiplantae</taxon>
        <taxon>Streptophyta</taxon>
        <taxon>Embryophyta</taxon>
        <taxon>Tracheophyta</taxon>
        <taxon>Spermatophyta</taxon>
        <taxon>Magnoliopsida</taxon>
        <taxon>eudicotyledons</taxon>
        <taxon>Gunneridae</taxon>
        <taxon>Pentapetalae</taxon>
        <taxon>rosids</taxon>
        <taxon>Vitales</taxon>
        <taxon>Vitaceae</taxon>
        <taxon>Viteae</taxon>
        <taxon>Vitis</taxon>
    </lineage>
</organism>
<keyword evidence="2" id="KW-0548">Nucleotidyltransferase</keyword>
<keyword evidence="9" id="KW-0812">Transmembrane</keyword>
<keyword evidence="6" id="KW-0378">Hydrolase</keyword>
<dbReference type="Pfam" id="PF25597">
    <property type="entry name" value="SH3_retrovirus"/>
    <property type="match status" value="1"/>
</dbReference>